<dbReference type="Pfam" id="PF06934">
    <property type="entry name" value="CTI"/>
    <property type="match status" value="1"/>
</dbReference>
<dbReference type="Proteomes" id="UP000565155">
    <property type="component" value="Unassembled WGS sequence"/>
</dbReference>
<evidence type="ECO:0000313" key="1">
    <source>
        <dbReference type="EMBL" id="NMR78066.1"/>
    </source>
</evidence>
<reference evidence="1 2" key="1">
    <citation type="submission" date="2020-04" db="EMBL/GenBank/DDBJ databases">
        <title>Whole-genome sequencing of Vibrio spp. from China reveals different genetic environments of blaCTX-M-14 among diverse lineages.</title>
        <authorList>
            <person name="Zheng Z."/>
            <person name="Ye L."/>
            <person name="Chen S."/>
        </authorList>
    </citation>
    <scope>NUCLEOTIDE SEQUENCE [LARGE SCALE GENOMIC DNA]</scope>
    <source>
        <strain evidence="1 2">Vb1636</strain>
    </source>
</reference>
<sequence>RGEGLQTVPQITMLMVRSKSGKDELFTLLHNNAHTNISSLFDEESNRDFANDDMTIVRGVVGSYPAAFFSLKENQVKEFVDQFSAIQNEADYVKLLDSFAIRRSSEKFWPFSDRIHNWYRTNQPIEFGLLDYNRFEN</sequence>
<comment type="caution">
    <text evidence="1">The sequence shown here is derived from an EMBL/GenBank/DDBJ whole genome shotgun (WGS) entry which is preliminary data.</text>
</comment>
<name>A0A7Y0R339_VIBAL</name>
<dbReference type="AlphaFoldDB" id="A0A7Y0R339"/>
<accession>A0A7Y0R339</accession>
<dbReference type="InterPro" id="IPR010706">
    <property type="entry name" value="Fatty_acid_cis-trans_isomerase"/>
</dbReference>
<gene>
    <name evidence="1" type="ORF">HKB35_31295</name>
</gene>
<dbReference type="GO" id="GO:0016853">
    <property type="term" value="F:isomerase activity"/>
    <property type="evidence" value="ECO:0007669"/>
    <property type="project" value="UniProtKB-KW"/>
</dbReference>
<protein>
    <submittedName>
        <fullName evidence="1">9-hexadecenoic acid cis-trans isomerase</fullName>
    </submittedName>
</protein>
<dbReference type="EMBL" id="JABCMA010001347">
    <property type="protein sequence ID" value="NMR78066.1"/>
    <property type="molecule type" value="Genomic_DNA"/>
</dbReference>
<keyword evidence="1" id="KW-0413">Isomerase</keyword>
<proteinExistence type="predicted"/>
<dbReference type="RefSeq" id="WP_169630112.1">
    <property type="nucleotide sequence ID" value="NZ_JABCMA010001347.1"/>
</dbReference>
<feature type="non-terminal residue" evidence="1">
    <location>
        <position position="137"/>
    </location>
</feature>
<feature type="non-terminal residue" evidence="1">
    <location>
        <position position="1"/>
    </location>
</feature>
<organism evidence="1 2">
    <name type="scientific">Vibrio alginolyticus</name>
    <dbReference type="NCBI Taxonomy" id="663"/>
    <lineage>
        <taxon>Bacteria</taxon>
        <taxon>Pseudomonadati</taxon>
        <taxon>Pseudomonadota</taxon>
        <taxon>Gammaproteobacteria</taxon>
        <taxon>Vibrionales</taxon>
        <taxon>Vibrionaceae</taxon>
        <taxon>Vibrio</taxon>
    </lineage>
</organism>
<evidence type="ECO:0000313" key="2">
    <source>
        <dbReference type="Proteomes" id="UP000565155"/>
    </source>
</evidence>